<dbReference type="KEGG" id="tva:4763847"/>
<evidence type="ECO:0000313" key="2">
    <source>
        <dbReference type="Proteomes" id="UP000001542"/>
    </source>
</evidence>
<reference evidence="1" key="1">
    <citation type="submission" date="2006-10" db="EMBL/GenBank/DDBJ databases">
        <authorList>
            <person name="Amadeo P."/>
            <person name="Zhao Q."/>
            <person name="Wortman J."/>
            <person name="Fraser-Liggett C."/>
            <person name="Carlton J."/>
        </authorList>
    </citation>
    <scope>NUCLEOTIDE SEQUENCE</scope>
    <source>
        <strain evidence="1">G3</strain>
    </source>
</reference>
<accession>A2EMZ0</accession>
<dbReference type="RefSeq" id="XP_001318198.1">
    <property type="nucleotide sequence ID" value="XM_001318163.1"/>
</dbReference>
<dbReference type="EMBL" id="DS113435">
    <property type="protein sequence ID" value="EAY05975.1"/>
    <property type="molecule type" value="Genomic_DNA"/>
</dbReference>
<keyword evidence="2" id="KW-1185">Reference proteome</keyword>
<dbReference type="OrthoDB" id="10618431at2759"/>
<dbReference type="VEuPathDB" id="TrichDB:TVAGG3_0742960"/>
<gene>
    <name evidence="1" type="ORF">TVAG_123990</name>
</gene>
<sequence>MAQIDHRRYWEPSIAEFWSNAAPDDEAPGFPCFTVFLYKSVKEGEQGDEDPSKILDNVLFTFPSNVQDRHMHALIGGLQTFTTFSRLNLNKLLTSFTWSQSIIAVQTIELQEGDLLIMALKLPKFFSANSTRTALNNIIQALKFTIPEMNKKMTIEEANKLRELLKKQIQLIELAGFPQKSDDPFTFAAHPFAASASKAATCLATQLFEFARQTSPLVIGSAIFTKTDFVLTEIREPLLGFLPYFRTIAAKLPDFETSRFMTFPIWINFDEYGWTKKDGLPHECSLSVFNSCSISYYVLLDAPSTDIASPLAKLLSLLSNGIAEFAVECESSPKEKIEGNPAVIFWSDTRATKMSATTDIPFIQRMADMHNQFAETSNLRELCILQNQRYLTGMKLPKVEVIMEVKSDGQKPFIVDAYARLKELIPNLPQDLSKL</sequence>
<evidence type="ECO:0000313" key="1">
    <source>
        <dbReference type="EMBL" id="EAY05975.1"/>
    </source>
</evidence>
<name>A2EMZ0_TRIV3</name>
<dbReference type="InParanoid" id="A2EMZ0"/>
<proteinExistence type="predicted"/>
<dbReference type="AlphaFoldDB" id="A2EMZ0"/>
<organism evidence="1 2">
    <name type="scientific">Trichomonas vaginalis (strain ATCC PRA-98 / G3)</name>
    <dbReference type="NCBI Taxonomy" id="412133"/>
    <lineage>
        <taxon>Eukaryota</taxon>
        <taxon>Metamonada</taxon>
        <taxon>Parabasalia</taxon>
        <taxon>Trichomonadida</taxon>
        <taxon>Trichomonadidae</taxon>
        <taxon>Trichomonas</taxon>
    </lineage>
</organism>
<dbReference type="VEuPathDB" id="TrichDB:TVAG_123990"/>
<protein>
    <submittedName>
        <fullName evidence="1">Uncharacterized protein</fullName>
    </submittedName>
</protein>
<reference evidence="1" key="2">
    <citation type="journal article" date="2007" name="Science">
        <title>Draft genome sequence of the sexually transmitted pathogen Trichomonas vaginalis.</title>
        <authorList>
            <person name="Carlton J.M."/>
            <person name="Hirt R.P."/>
            <person name="Silva J.C."/>
            <person name="Delcher A.L."/>
            <person name="Schatz M."/>
            <person name="Zhao Q."/>
            <person name="Wortman J.R."/>
            <person name="Bidwell S.L."/>
            <person name="Alsmark U.C.M."/>
            <person name="Besteiro S."/>
            <person name="Sicheritz-Ponten T."/>
            <person name="Noel C.J."/>
            <person name="Dacks J.B."/>
            <person name="Foster P.G."/>
            <person name="Simillion C."/>
            <person name="Van de Peer Y."/>
            <person name="Miranda-Saavedra D."/>
            <person name="Barton G.J."/>
            <person name="Westrop G.D."/>
            <person name="Mueller S."/>
            <person name="Dessi D."/>
            <person name="Fiori P.L."/>
            <person name="Ren Q."/>
            <person name="Paulsen I."/>
            <person name="Zhang H."/>
            <person name="Bastida-Corcuera F.D."/>
            <person name="Simoes-Barbosa A."/>
            <person name="Brown M.T."/>
            <person name="Hayes R.D."/>
            <person name="Mukherjee M."/>
            <person name="Okumura C.Y."/>
            <person name="Schneider R."/>
            <person name="Smith A.J."/>
            <person name="Vanacova S."/>
            <person name="Villalvazo M."/>
            <person name="Haas B.J."/>
            <person name="Pertea M."/>
            <person name="Feldblyum T.V."/>
            <person name="Utterback T.R."/>
            <person name="Shu C.L."/>
            <person name="Osoegawa K."/>
            <person name="de Jong P.J."/>
            <person name="Hrdy I."/>
            <person name="Horvathova L."/>
            <person name="Zubacova Z."/>
            <person name="Dolezal P."/>
            <person name="Malik S.B."/>
            <person name="Logsdon J.M. Jr."/>
            <person name="Henze K."/>
            <person name="Gupta A."/>
            <person name="Wang C.C."/>
            <person name="Dunne R.L."/>
            <person name="Upcroft J.A."/>
            <person name="Upcroft P."/>
            <person name="White O."/>
            <person name="Salzberg S.L."/>
            <person name="Tang P."/>
            <person name="Chiu C.-H."/>
            <person name="Lee Y.-S."/>
            <person name="Embley T.M."/>
            <person name="Coombs G.H."/>
            <person name="Mottram J.C."/>
            <person name="Tachezy J."/>
            <person name="Fraser-Liggett C.M."/>
            <person name="Johnson P.J."/>
        </authorList>
    </citation>
    <scope>NUCLEOTIDE SEQUENCE [LARGE SCALE GENOMIC DNA]</scope>
    <source>
        <strain evidence="1">G3</strain>
    </source>
</reference>
<dbReference type="Proteomes" id="UP000001542">
    <property type="component" value="Unassembled WGS sequence"/>
</dbReference>